<dbReference type="InterPro" id="IPR000909">
    <property type="entry name" value="PLipase_C_PInositol-sp_X_dom"/>
</dbReference>
<protein>
    <recommendedName>
        <fullName evidence="2">PI-PLC Y-box domain-containing protein</fullName>
    </recommendedName>
</protein>
<dbReference type="EMBL" id="MN740471">
    <property type="protein sequence ID" value="QHU28162.1"/>
    <property type="molecule type" value="Genomic_DNA"/>
</dbReference>
<dbReference type="Pfam" id="PF00388">
    <property type="entry name" value="PI-PLC-X"/>
    <property type="match status" value="1"/>
</dbReference>
<dbReference type="InterPro" id="IPR001711">
    <property type="entry name" value="PLipase_C_Pinositol-sp_Y"/>
</dbReference>
<evidence type="ECO:0000259" key="2">
    <source>
        <dbReference type="PROSITE" id="PS50008"/>
    </source>
</evidence>
<dbReference type="InterPro" id="IPR001192">
    <property type="entry name" value="PI-PLC_fam"/>
</dbReference>
<accession>A0A6C0LG90</accession>
<evidence type="ECO:0000256" key="1">
    <source>
        <dbReference type="SAM" id="Phobius"/>
    </source>
</evidence>
<dbReference type="InterPro" id="IPR017946">
    <property type="entry name" value="PLC-like_Pdiesterase_TIM-brl"/>
</dbReference>
<keyword evidence="1" id="KW-0812">Transmembrane</keyword>
<keyword evidence="1" id="KW-0472">Membrane</keyword>
<dbReference type="PROSITE" id="PS50008">
    <property type="entry name" value="PIPLC_Y_DOMAIN"/>
    <property type="match status" value="1"/>
</dbReference>
<dbReference type="GO" id="GO:0006629">
    <property type="term" value="P:lipid metabolic process"/>
    <property type="evidence" value="ECO:0007669"/>
    <property type="project" value="InterPro"/>
</dbReference>
<dbReference type="SUPFAM" id="SSF51695">
    <property type="entry name" value="PLC-like phosphodiesterases"/>
    <property type="match status" value="1"/>
</dbReference>
<dbReference type="GO" id="GO:0035556">
    <property type="term" value="P:intracellular signal transduction"/>
    <property type="evidence" value="ECO:0007669"/>
    <property type="project" value="InterPro"/>
</dbReference>
<name>A0A6C0LG90_9ZZZZ</name>
<proteinExistence type="predicted"/>
<dbReference type="PROSITE" id="PS50007">
    <property type="entry name" value="PIPLC_X_DOMAIN"/>
    <property type="match status" value="1"/>
</dbReference>
<feature type="transmembrane region" description="Helical" evidence="1">
    <location>
        <begin position="25"/>
        <end position="47"/>
    </location>
</feature>
<dbReference type="GO" id="GO:0004435">
    <property type="term" value="F:phosphatidylinositol-4,5-bisphosphate phospholipase C activity"/>
    <property type="evidence" value="ECO:0007669"/>
    <property type="project" value="InterPro"/>
</dbReference>
<dbReference type="Gene3D" id="3.20.20.190">
    <property type="entry name" value="Phosphatidylinositol (PI) phosphodiesterase"/>
    <property type="match status" value="1"/>
</dbReference>
<reference evidence="3" key="1">
    <citation type="journal article" date="2020" name="Nature">
        <title>Giant virus diversity and host interactions through global metagenomics.</title>
        <authorList>
            <person name="Schulz F."/>
            <person name="Roux S."/>
            <person name="Paez-Espino D."/>
            <person name="Jungbluth S."/>
            <person name="Walsh D.A."/>
            <person name="Denef V.J."/>
            <person name="McMahon K.D."/>
            <person name="Konstantinidis K.T."/>
            <person name="Eloe-Fadrosh E.A."/>
            <person name="Kyrpides N.C."/>
            <person name="Woyke T."/>
        </authorList>
    </citation>
    <scope>NUCLEOTIDE SEQUENCE</scope>
    <source>
        <strain evidence="3">GVMAG-M-3300027770-73</strain>
    </source>
</reference>
<dbReference type="AlphaFoldDB" id="A0A6C0LG90"/>
<keyword evidence="1" id="KW-1133">Transmembrane helix</keyword>
<evidence type="ECO:0000313" key="3">
    <source>
        <dbReference type="EMBL" id="QHU28162.1"/>
    </source>
</evidence>
<sequence length="383" mass="43791">MSSFNNIVSSMKEINFQSLLLKENVASLLLFVLILLTVICILVYYFYMRNLLSKECSAMDNLYSALNTKIHSLNTNDPNCKYNLRDYYIKTAYNCCSAGAYKNDFVGTCALKDVLRQGVRGLDFEIYSVANQPVVSTSTSSSYYVKETYNYVAFSDVMTIINNYAFSQSTAPNPQDPIIFHLRFMSNNQKMYSELAALFKNYDSLFLGPEFSFENEQDSTKQNLGSIPLLSLQRKIIIIADNSNKSFSANPEFYEYVNLTSNSVFMRALRYYDVKNTPDITELQTYNKQNMTISLPDISATPLNPSAIICRETGCQMIAMCYQLNDVYLQENNQFFDQAGYAFVLKPENLRYKEITIPAPTEPNPALSYQTRNVSSQYYSFNI</sequence>
<dbReference type="PANTHER" id="PTHR10336">
    <property type="entry name" value="PHOSPHOINOSITIDE-SPECIFIC PHOSPHOLIPASE C FAMILY PROTEIN"/>
    <property type="match status" value="1"/>
</dbReference>
<organism evidence="3">
    <name type="scientific">viral metagenome</name>
    <dbReference type="NCBI Taxonomy" id="1070528"/>
    <lineage>
        <taxon>unclassified sequences</taxon>
        <taxon>metagenomes</taxon>
        <taxon>organismal metagenomes</taxon>
    </lineage>
</organism>
<dbReference type="SMART" id="SM00149">
    <property type="entry name" value="PLCYc"/>
    <property type="match status" value="1"/>
</dbReference>
<feature type="domain" description="PI-PLC Y-box" evidence="2">
    <location>
        <begin position="314"/>
        <end position="351"/>
    </location>
</feature>